<dbReference type="EMBL" id="CP147244">
    <property type="protein sequence ID" value="WYJ99894.1"/>
    <property type="molecule type" value="Genomic_DNA"/>
</dbReference>
<evidence type="ECO:0000313" key="1">
    <source>
        <dbReference type="EMBL" id="WYJ99894.1"/>
    </source>
</evidence>
<accession>A0AAQ3W6X5</accession>
<proteinExistence type="predicted"/>
<protein>
    <submittedName>
        <fullName evidence="1">Ethanolamine utilization protein</fullName>
    </submittedName>
</protein>
<name>A0AAQ3W6X5_9ENTE</name>
<reference evidence="1 2" key="2">
    <citation type="submission" date="2024-03" db="EMBL/GenBank/DDBJ databases">
        <title>The Genome Sequence of Enterococcus sp. DIV0205d.</title>
        <authorList>
            <consortium name="The Broad Institute Genomics Platform"/>
            <consortium name="The Broad Institute Microbial Omics Core"/>
            <consortium name="The Broad Institute Genomic Center for Infectious Diseases"/>
            <person name="Earl A."/>
            <person name="Manson A."/>
            <person name="Gilmore M."/>
            <person name="Schwartman J."/>
            <person name="Shea T."/>
            <person name="Abouelleil A."/>
            <person name="Cao P."/>
            <person name="Chapman S."/>
            <person name="Cusick C."/>
            <person name="Young S."/>
            <person name="Neafsey D."/>
            <person name="Nusbaum C."/>
            <person name="Birren B."/>
        </authorList>
    </citation>
    <scope>NUCLEOTIDE SEQUENCE [LARGE SCALE GENOMIC DNA]</scope>
    <source>
        <strain evidence="1 2">7F3_DIV0205</strain>
    </source>
</reference>
<sequence>MKTTDFDNLVEKITKKVMERLAEIEQNKIQSHCLLGTNQKWLTREDMDYLHKVSRNKENDLVVVTELSFENLANTLNFNPQNELEQTIVQTIKEGNEFVIIKDGRTYLSLVTAGRYALKKTILDFETQLYRYGGTFISLAELKQSVSDRKTVPPYEALKHKKYLTVKDLTDRINDCQNTVELSDQTSITDYAKEYIREKKINISWTNEK</sequence>
<organism evidence="1 2">
    <name type="scientific">Candidatus Enterococcus palustris</name>
    <dbReference type="NCBI Taxonomy" id="1834189"/>
    <lineage>
        <taxon>Bacteria</taxon>
        <taxon>Bacillati</taxon>
        <taxon>Bacillota</taxon>
        <taxon>Bacilli</taxon>
        <taxon>Lactobacillales</taxon>
        <taxon>Enterococcaceae</taxon>
        <taxon>Enterococcus</taxon>
    </lineage>
</organism>
<dbReference type="Proteomes" id="UP000194948">
    <property type="component" value="Chromosome"/>
</dbReference>
<dbReference type="PIRSF" id="PIRSF034981">
    <property type="entry name" value="Eut_put"/>
    <property type="match status" value="1"/>
</dbReference>
<reference evidence="2" key="1">
    <citation type="submission" date="2017-05" db="EMBL/GenBank/DDBJ databases">
        <title>The Genome Sequence of EEnterococcus faecalis 9F2_4866.</title>
        <authorList>
            <consortium name="The Broad Institute Genomics Platform"/>
            <consortium name="The Broad Institute Genomic Center for Infectious Diseases"/>
            <person name="Earl A."/>
            <person name="Manson A."/>
            <person name="Schwartman J."/>
            <person name="Gilmore M."/>
            <person name="Abouelleil A."/>
            <person name="Cao P."/>
            <person name="Chapman S."/>
            <person name="Cusick C."/>
            <person name="Shea T."/>
            <person name="Young S."/>
            <person name="Neafsey D."/>
            <person name="Nusbaum C."/>
            <person name="Birren B."/>
        </authorList>
    </citation>
    <scope>NUCLEOTIDE SEQUENCE [LARGE SCALE GENOMIC DNA]</scope>
    <source>
        <strain evidence="2">7F3_DIV0205</strain>
    </source>
</reference>
<dbReference type="InterPro" id="IPR013372">
    <property type="entry name" value="Eut_put"/>
</dbReference>
<dbReference type="AlphaFoldDB" id="A0AAQ3W6X5"/>
<evidence type="ECO:0000313" key="2">
    <source>
        <dbReference type="Proteomes" id="UP000194948"/>
    </source>
</evidence>
<gene>
    <name evidence="1" type="ORF">A5821_000989</name>
</gene>
<keyword evidence="2" id="KW-1185">Reference proteome</keyword>
<dbReference type="RefSeq" id="WP_086313484.1">
    <property type="nucleotide sequence ID" value="NZ_CP147244.1"/>
</dbReference>